<keyword evidence="5" id="KW-0802">TPR repeat</keyword>
<organism evidence="7 8">
    <name type="scientific">Pectinatus cerevisiiphilus</name>
    <dbReference type="NCBI Taxonomy" id="86956"/>
    <lineage>
        <taxon>Bacteria</taxon>
        <taxon>Bacillati</taxon>
        <taxon>Bacillota</taxon>
        <taxon>Negativicutes</taxon>
        <taxon>Selenomonadales</taxon>
        <taxon>Selenomonadaceae</taxon>
        <taxon>Pectinatus</taxon>
    </lineage>
</organism>
<evidence type="ECO:0000313" key="8">
    <source>
        <dbReference type="Proteomes" id="UP000295188"/>
    </source>
</evidence>
<protein>
    <submittedName>
        <fullName evidence="7">Glycosyl transferase family 41</fullName>
    </submittedName>
</protein>
<feature type="domain" description="O-GlcNAc transferase C-terminal" evidence="6">
    <location>
        <begin position="674"/>
        <end position="804"/>
    </location>
</feature>
<dbReference type="GO" id="GO:0016757">
    <property type="term" value="F:glycosyltransferase activity"/>
    <property type="evidence" value="ECO:0007669"/>
    <property type="project" value="UniProtKB-KW"/>
</dbReference>
<comment type="pathway">
    <text evidence="1">Protein modification; protein glycosylation.</text>
</comment>
<feature type="domain" description="O-GlcNAc transferase C-terminal" evidence="6">
    <location>
        <begin position="186"/>
        <end position="345"/>
    </location>
</feature>
<dbReference type="Gene3D" id="1.25.40.10">
    <property type="entry name" value="Tetratricopeptide repeat domain"/>
    <property type="match status" value="2"/>
</dbReference>
<keyword evidence="3 7" id="KW-0808">Transferase</keyword>
<evidence type="ECO:0000256" key="4">
    <source>
        <dbReference type="ARBA" id="ARBA00022737"/>
    </source>
</evidence>
<dbReference type="InterPro" id="IPR051939">
    <property type="entry name" value="Glycosyltr_41/O-GlcNAc_trsf"/>
</dbReference>
<dbReference type="InterPro" id="IPR011990">
    <property type="entry name" value="TPR-like_helical_dom_sf"/>
</dbReference>
<dbReference type="SUPFAM" id="SSF48452">
    <property type="entry name" value="TPR-like"/>
    <property type="match status" value="1"/>
</dbReference>
<dbReference type="OrthoDB" id="1660777at2"/>
<accession>A0A4R3K9Q1</accession>
<evidence type="ECO:0000256" key="5">
    <source>
        <dbReference type="ARBA" id="ARBA00022803"/>
    </source>
</evidence>
<proteinExistence type="predicted"/>
<reference evidence="7 8" key="1">
    <citation type="submission" date="2019-03" db="EMBL/GenBank/DDBJ databases">
        <title>Genomic Encyclopedia of Type Strains, Phase IV (KMG-IV): sequencing the most valuable type-strain genomes for metagenomic binning, comparative biology and taxonomic classification.</title>
        <authorList>
            <person name="Goeker M."/>
        </authorList>
    </citation>
    <scope>NUCLEOTIDE SEQUENCE [LARGE SCALE GENOMIC DNA]</scope>
    <source>
        <strain evidence="7 8">DSM 20467</strain>
    </source>
</reference>
<evidence type="ECO:0000256" key="1">
    <source>
        <dbReference type="ARBA" id="ARBA00004922"/>
    </source>
</evidence>
<evidence type="ECO:0000313" key="7">
    <source>
        <dbReference type="EMBL" id="TCS79629.1"/>
    </source>
</evidence>
<dbReference type="PANTHER" id="PTHR44835:SF1">
    <property type="entry name" value="PROTEIN O-GLCNAC TRANSFERASE"/>
    <property type="match status" value="1"/>
</dbReference>
<gene>
    <name evidence="7" type="ORF">EDC37_10644</name>
</gene>
<dbReference type="AlphaFoldDB" id="A0A4R3K9Q1"/>
<evidence type="ECO:0000259" key="6">
    <source>
        <dbReference type="Pfam" id="PF13844"/>
    </source>
</evidence>
<keyword evidence="4" id="KW-0677">Repeat</keyword>
<sequence length="1038" mass="120908">MQNKIILYRQKLGEAYKKNDFQTILKHSLAIIHLLPNDYQALLNIAKVYIVGGKEGTAIKVLTKLIKLYGEKDWDIMYNLARAKFQDLKTLGDTKPVQRLLKLPNLTVEKKLAIYDLLNRHYLMTGDVGLNLKYCKLCIKLCPDKDRKCNEYTNFLFNLHYLHNIKPEHLYKNHMAFNNFFSTLSTYKHRKDAQKGKIRIGYISPDFHRHAVVLFVYAMLHKYDTKYFEVFCYAKCEEDQISEQIKGFVDQWCNIKDMTTIETAKKIYEDKIDILFDLAGHTKANSLAVLAHKPAPIQLCGIGYFDTTGLKTVDYFLTDEFCDNPGKNDKYFTENLLYLPYSHFCYTAVDIPWKPQPAPCLTNKYITFGSMNFFTKINSVVARTWQNILDQVPNARLLLKDRTVTTPIALEKIKNRWQKAGLDISRIDFEPWTADYLKDYYKIDIALDTFPYPGGATTCDALYMGVPVITLMGKRHGARFGFSLLSNVGSMDDCIAFSLEDYVAKATLLARNKRRINFFHMFLREHMELSPLMNGYLYMQTLERKYFSIWEKYSNKKIEHSFEENWHYAKIYFQTCQYEKELTILQEIINYAPDKNKLYKEMANCCIKLGWPQQASHYYLQAVCSTEDFAKQVSAYSSYLLSLLYYEKSNKKLIKEHEDYQQFFSKIKRFKPLPNKSTKIRIAYISADFRKHVMYYFYQSLLTAYDKNRFEVICYCLNPKDDKTALLKEHVDEWYNVQNQSYEKIAKSIYENKIDILFDMSGHTVNNALPILAYRPASVQISGLGYLGPIGLSTVDYYLTDKYSYAPSKCSTEQIQPLKLKHHSQFCYKRNNVPPIFSKAPCRQAGIITFASFNSYIKITDEMLIVWNSILTQVPNSIIILKNQSFISLDVRKTCRKRLRKLGLQEKRFYLEAADSIYMQRYLDIDIALDTFPYNGGGTTCDALYMGVPVISLYGETQISRMGRSILTTINLPELAVDNPQEYINKAISLAMNKVLLDKLHENLYKMIKASPLMDEKGYINELENIYSHLINKIAKKI</sequence>
<dbReference type="InterPro" id="IPR029489">
    <property type="entry name" value="OGT/SEC/SPY_C"/>
</dbReference>
<evidence type="ECO:0000256" key="3">
    <source>
        <dbReference type="ARBA" id="ARBA00022679"/>
    </source>
</evidence>
<dbReference type="PANTHER" id="PTHR44835">
    <property type="entry name" value="UDP-N-ACETYLGLUCOSAMINE--PEPTIDE N-ACETYLGLUCOSAMINYLTRANSFERASE SPINDLY-RELATED"/>
    <property type="match status" value="1"/>
</dbReference>
<name>A0A4R3K9Q1_9FIRM</name>
<dbReference type="Pfam" id="PF13844">
    <property type="entry name" value="Glyco_transf_41"/>
    <property type="match status" value="4"/>
</dbReference>
<dbReference type="Gene3D" id="3.40.50.2000">
    <property type="entry name" value="Glycogen Phosphorylase B"/>
    <property type="match status" value="2"/>
</dbReference>
<dbReference type="EMBL" id="SMAA01000006">
    <property type="protein sequence ID" value="TCS79629.1"/>
    <property type="molecule type" value="Genomic_DNA"/>
</dbReference>
<feature type="domain" description="O-GlcNAc transferase C-terminal" evidence="6">
    <location>
        <begin position="361"/>
        <end position="541"/>
    </location>
</feature>
<keyword evidence="2" id="KW-0328">Glycosyltransferase</keyword>
<dbReference type="Proteomes" id="UP000295188">
    <property type="component" value="Unassembled WGS sequence"/>
</dbReference>
<dbReference type="RefSeq" id="WP_132548645.1">
    <property type="nucleotide sequence ID" value="NZ_SMAA01000006.1"/>
</dbReference>
<dbReference type="Gene3D" id="3.40.50.11380">
    <property type="match status" value="2"/>
</dbReference>
<evidence type="ECO:0000256" key="2">
    <source>
        <dbReference type="ARBA" id="ARBA00022676"/>
    </source>
</evidence>
<comment type="caution">
    <text evidence="7">The sequence shown here is derived from an EMBL/GenBank/DDBJ whole genome shotgun (WGS) entry which is preliminary data.</text>
</comment>
<keyword evidence="8" id="KW-1185">Reference proteome</keyword>
<feature type="domain" description="O-GlcNAc transferase C-terminal" evidence="6">
    <location>
        <begin position="847"/>
        <end position="1023"/>
    </location>
</feature>